<dbReference type="Pfam" id="PF00561">
    <property type="entry name" value="Abhydrolase_1"/>
    <property type="match status" value="1"/>
</dbReference>
<proteinExistence type="inferred from homology"/>
<dbReference type="PANTHER" id="PTHR43248:SF25">
    <property type="entry name" value="AB HYDROLASE-1 DOMAIN-CONTAINING PROTEIN-RELATED"/>
    <property type="match status" value="1"/>
</dbReference>
<dbReference type="KEGG" id="dtx:ATSB10_33070"/>
<feature type="region of interest" description="Disordered" evidence="3">
    <location>
        <begin position="28"/>
        <end position="49"/>
    </location>
</feature>
<dbReference type="SUPFAM" id="SSF53474">
    <property type="entry name" value="alpha/beta-Hydrolases"/>
    <property type="match status" value="1"/>
</dbReference>
<dbReference type="PATRIC" id="fig|445710.3.peg.3308"/>
<evidence type="ECO:0000256" key="2">
    <source>
        <dbReference type="ARBA" id="ARBA00022801"/>
    </source>
</evidence>
<dbReference type="Proteomes" id="UP000077255">
    <property type="component" value="Chromosome"/>
</dbReference>
<dbReference type="GO" id="GO:0006508">
    <property type="term" value="P:proteolysis"/>
    <property type="evidence" value="ECO:0007669"/>
    <property type="project" value="InterPro"/>
</dbReference>
<organism evidence="6 7">
    <name type="scientific">Dyella thiooxydans</name>
    <dbReference type="NCBI Taxonomy" id="445710"/>
    <lineage>
        <taxon>Bacteria</taxon>
        <taxon>Pseudomonadati</taxon>
        <taxon>Pseudomonadota</taxon>
        <taxon>Gammaproteobacteria</taxon>
        <taxon>Lysobacterales</taxon>
        <taxon>Rhodanobacteraceae</taxon>
        <taxon>Dyella</taxon>
    </lineage>
</organism>
<dbReference type="InterPro" id="IPR051601">
    <property type="entry name" value="Serine_prot/Carboxylest_S33"/>
</dbReference>
<dbReference type="AlphaFoldDB" id="A0A160N426"/>
<evidence type="ECO:0000313" key="7">
    <source>
        <dbReference type="Proteomes" id="UP000077255"/>
    </source>
</evidence>
<evidence type="ECO:0000313" key="6">
    <source>
        <dbReference type="EMBL" id="AND70761.1"/>
    </source>
</evidence>
<dbReference type="InterPro" id="IPR002410">
    <property type="entry name" value="Peptidase_S33"/>
</dbReference>
<evidence type="ECO:0000256" key="4">
    <source>
        <dbReference type="SAM" id="SignalP"/>
    </source>
</evidence>
<comment type="similarity">
    <text evidence="1">Belongs to the peptidase S33 family.</text>
</comment>
<protein>
    <recommendedName>
        <fullName evidence="5">AB hydrolase-1 domain-containing protein</fullName>
    </recommendedName>
</protein>
<evidence type="ECO:0000256" key="3">
    <source>
        <dbReference type="SAM" id="MobiDB-lite"/>
    </source>
</evidence>
<dbReference type="InterPro" id="IPR029058">
    <property type="entry name" value="AB_hydrolase_fold"/>
</dbReference>
<keyword evidence="7" id="KW-1185">Reference proteome</keyword>
<dbReference type="PANTHER" id="PTHR43248">
    <property type="entry name" value="2-SUCCINYL-6-HYDROXY-2,4-CYCLOHEXADIENE-1-CARBOXYLATE SYNTHASE"/>
    <property type="match status" value="1"/>
</dbReference>
<dbReference type="STRING" id="445710.ATSB10_33070"/>
<dbReference type="InterPro" id="IPR000073">
    <property type="entry name" value="AB_hydrolase_1"/>
</dbReference>
<reference evidence="6 7" key="1">
    <citation type="submission" date="2016-02" db="EMBL/GenBank/DDBJ databases">
        <title>Complete genome sequencing and analysis of ATSB10, Dyella thiooxydans isolated from rhizosphere soil of sunflower (Helianthus annuus L.).</title>
        <authorList>
            <person name="Lee Y."/>
            <person name="Hwangbo K."/>
            <person name="Chung H."/>
            <person name="Yoo J."/>
            <person name="Kim K.Y."/>
            <person name="Sa T.M."/>
            <person name="Um Y."/>
            <person name="Madhaiyan M."/>
        </authorList>
    </citation>
    <scope>NUCLEOTIDE SEQUENCE [LARGE SCALE GENOMIC DNA]</scope>
    <source>
        <strain evidence="6 7">ATSB10</strain>
    </source>
</reference>
<dbReference type="Gene3D" id="3.40.50.1820">
    <property type="entry name" value="alpha/beta hydrolase"/>
    <property type="match status" value="1"/>
</dbReference>
<gene>
    <name evidence="6" type="ORF">ATSB10_33070</name>
</gene>
<feature type="compositionally biased region" description="Low complexity" evidence="3">
    <location>
        <begin position="30"/>
        <end position="44"/>
    </location>
</feature>
<dbReference type="EMBL" id="CP014841">
    <property type="protein sequence ID" value="AND70761.1"/>
    <property type="molecule type" value="Genomic_DNA"/>
</dbReference>
<name>A0A160N426_9GAMM</name>
<feature type="chain" id="PRO_5007818012" description="AB hydrolase-1 domain-containing protein" evidence="4">
    <location>
        <begin position="22"/>
        <end position="525"/>
    </location>
</feature>
<feature type="region of interest" description="Disordered" evidence="3">
    <location>
        <begin position="158"/>
        <end position="180"/>
    </location>
</feature>
<keyword evidence="2" id="KW-0378">Hydrolase</keyword>
<sequence>MSMNRKARMGVAVAVAVAILAANHVRHRQAPPAVSTPASASTAALDTPVKPAPPATWKLGSLTLHACELGQPDSGRTSAAWCAPFDVPENRADPQGRHITLKLAVVRAEAEVPAKDMLVFLAGGPGQAATENAGAAIAALGPLLGHRNLLLLDQRGTGGSNPLSCKDESKPATPDEDVDNDPAKLKAEIQRCLAQVEKKADPRFYTTTVAAQDLEDVRKALGAPAFDLVGVSYGTRMAQQYLMHYPDAVRSVVLDGVVPNQLVLGEDFARNLDDALKAQFARCTADPACKKRFGDPYQTLYQLRDALRANPHVVSFRDPQSYQTVQRRLSEFSLASVVRMFAYTPPTAALLPLSIDAAAHGDVGPLLGQAKLLSGDLADTMNGGMQSSVICSEDADLFTPRPQDKDTILGTRMIDALTTVCSVWPHGTRPKDFHDPLKSDKPVLLMSGQYDPVTPPRYGDEVLKGLSDGRHLIAPGQGHNVINAGCMPKLVKRFVEDLQPKTLDASCLKRLQPTPMFIDFNGATP</sequence>
<evidence type="ECO:0000259" key="5">
    <source>
        <dbReference type="Pfam" id="PF00561"/>
    </source>
</evidence>
<dbReference type="GO" id="GO:0008233">
    <property type="term" value="F:peptidase activity"/>
    <property type="evidence" value="ECO:0007669"/>
    <property type="project" value="InterPro"/>
</dbReference>
<dbReference type="PRINTS" id="PR00793">
    <property type="entry name" value="PROAMNOPTASE"/>
</dbReference>
<accession>A0A160N426</accession>
<feature type="signal peptide" evidence="4">
    <location>
        <begin position="1"/>
        <end position="21"/>
    </location>
</feature>
<evidence type="ECO:0000256" key="1">
    <source>
        <dbReference type="ARBA" id="ARBA00010088"/>
    </source>
</evidence>
<feature type="domain" description="AB hydrolase-1" evidence="5">
    <location>
        <begin position="118"/>
        <end position="481"/>
    </location>
</feature>
<keyword evidence="4" id="KW-0732">Signal</keyword>